<dbReference type="SUPFAM" id="SSF55144">
    <property type="entry name" value="LigT-like"/>
    <property type="match status" value="1"/>
</dbReference>
<evidence type="ECO:0000313" key="2">
    <source>
        <dbReference type="Proteomes" id="UP001152523"/>
    </source>
</evidence>
<dbReference type="Gene3D" id="3.90.1140.10">
    <property type="entry name" value="Cyclic phosphodiesterase"/>
    <property type="match status" value="1"/>
</dbReference>
<evidence type="ECO:0008006" key="3">
    <source>
        <dbReference type="Google" id="ProtNLM"/>
    </source>
</evidence>
<comment type="caution">
    <text evidence="1">The sequence shown here is derived from an EMBL/GenBank/DDBJ whole genome shotgun (WGS) entry which is preliminary data.</text>
</comment>
<dbReference type="GO" id="GO:0004113">
    <property type="term" value="F:2',3'-cyclic-nucleotide 3'-phosphodiesterase activity"/>
    <property type="evidence" value="ECO:0007669"/>
    <property type="project" value="TreeGrafter"/>
</dbReference>
<protein>
    <recommendedName>
        <fullName evidence="3">RNA ligase/cyclic nucleotide phosphodiesterase family protein</fullName>
    </recommendedName>
</protein>
<gene>
    <name evidence="1" type="ORF">CEPIT_LOCUS24096</name>
</gene>
<dbReference type="EMBL" id="CAMAPF010000922">
    <property type="protein sequence ID" value="CAH9121945.1"/>
    <property type="molecule type" value="Genomic_DNA"/>
</dbReference>
<dbReference type="InterPro" id="IPR012386">
    <property type="entry name" value="Cyclic-nucl_3Pdiesterase"/>
</dbReference>
<dbReference type="PANTHER" id="PTHR28141:SF1">
    <property type="entry name" value="2',3'-CYCLIC-NUCLEOTIDE 3'-PHOSPHODIESTERASE"/>
    <property type="match status" value="1"/>
</dbReference>
<dbReference type="FunFam" id="3.90.1140.10:FF:000007">
    <property type="entry name" value="Cyclic phosphodiesterase"/>
    <property type="match status" value="1"/>
</dbReference>
<reference evidence="1" key="1">
    <citation type="submission" date="2022-07" db="EMBL/GenBank/DDBJ databases">
        <authorList>
            <person name="Macas J."/>
            <person name="Novak P."/>
            <person name="Neumann P."/>
        </authorList>
    </citation>
    <scope>NUCLEOTIDE SEQUENCE</scope>
</reference>
<dbReference type="AlphaFoldDB" id="A0AAV0EE12"/>
<evidence type="ECO:0000313" key="1">
    <source>
        <dbReference type="EMBL" id="CAH9121945.1"/>
    </source>
</evidence>
<sequence>MASVDEKEDVYSVWGLPPEDVTARMKKLMEGIRSEFGGAQFEPHVTVVGGMRLTEREARDKFRKACVGLKPYGATVSKVATGPFFYQCVFLLLHPTPEVVETSDHCCSHFGYQRPSAYMPHVSLLYADITDEEKKSVEERAYALDETIGSLEFPIDRLALYKSDTEDKSLKSWAKVDEFNLISH</sequence>
<proteinExistence type="predicted"/>
<dbReference type="PANTHER" id="PTHR28141">
    <property type="entry name" value="2',3'-CYCLIC-NUCLEOTIDE 3'-PHOSPHODIESTERASE"/>
    <property type="match status" value="1"/>
</dbReference>
<dbReference type="Pfam" id="PF13563">
    <property type="entry name" value="2_5_RNA_ligase2"/>
    <property type="match status" value="1"/>
</dbReference>
<dbReference type="GO" id="GO:0009187">
    <property type="term" value="P:cyclic nucleotide metabolic process"/>
    <property type="evidence" value="ECO:0007669"/>
    <property type="project" value="TreeGrafter"/>
</dbReference>
<organism evidence="1 2">
    <name type="scientific">Cuscuta epithymum</name>
    <dbReference type="NCBI Taxonomy" id="186058"/>
    <lineage>
        <taxon>Eukaryota</taxon>
        <taxon>Viridiplantae</taxon>
        <taxon>Streptophyta</taxon>
        <taxon>Embryophyta</taxon>
        <taxon>Tracheophyta</taxon>
        <taxon>Spermatophyta</taxon>
        <taxon>Magnoliopsida</taxon>
        <taxon>eudicotyledons</taxon>
        <taxon>Gunneridae</taxon>
        <taxon>Pentapetalae</taxon>
        <taxon>asterids</taxon>
        <taxon>lamiids</taxon>
        <taxon>Solanales</taxon>
        <taxon>Convolvulaceae</taxon>
        <taxon>Cuscuteae</taxon>
        <taxon>Cuscuta</taxon>
        <taxon>Cuscuta subgen. Cuscuta</taxon>
    </lineage>
</organism>
<dbReference type="PIRSF" id="PIRSF017903">
    <property type="entry name" value="CPDase_plant"/>
    <property type="match status" value="1"/>
</dbReference>
<dbReference type="InterPro" id="IPR009097">
    <property type="entry name" value="Cyclic_Pdiesterase"/>
</dbReference>
<name>A0AAV0EE12_9ASTE</name>
<accession>A0AAV0EE12</accession>
<dbReference type="Proteomes" id="UP001152523">
    <property type="component" value="Unassembled WGS sequence"/>
</dbReference>
<keyword evidence="2" id="KW-1185">Reference proteome</keyword>